<accession>X1PX64</accession>
<evidence type="ECO:0000313" key="1">
    <source>
        <dbReference type="EMBL" id="GAI47141.1"/>
    </source>
</evidence>
<protein>
    <submittedName>
        <fullName evidence="1">Uncharacterized protein</fullName>
    </submittedName>
</protein>
<gene>
    <name evidence="1" type="ORF">S06H3_63657</name>
</gene>
<proteinExistence type="predicted"/>
<comment type="caution">
    <text evidence="1">The sequence shown here is derived from an EMBL/GenBank/DDBJ whole genome shotgun (WGS) entry which is preliminary data.</text>
</comment>
<sequence length="131" mass="15161">MKKQRKKLQEDRPDIIVDPPCEPKIVYDVKTGVVEAVYSGSCSIKQVQDIAGKIAIEGLRFRPEKEPEETFFLKSDREKSKKDILEMTKEERQKDFDEKLLACETAKTEMKRLGIKPTLKRVLEETSKTET</sequence>
<feature type="non-terminal residue" evidence="1">
    <location>
        <position position="131"/>
    </location>
</feature>
<dbReference type="AlphaFoldDB" id="X1PX64"/>
<dbReference type="EMBL" id="BARV01042285">
    <property type="protein sequence ID" value="GAI47141.1"/>
    <property type="molecule type" value="Genomic_DNA"/>
</dbReference>
<organism evidence="1">
    <name type="scientific">marine sediment metagenome</name>
    <dbReference type="NCBI Taxonomy" id="412755"/>
    <lineage>
        <taxon>unclassified sequences</taxon>
        <taxon>metagenomes</taxon>
        <taxon>ecological metagenomes</taxon>
    </lineage>
</organism>
<name>X1PX64_9ZZZZ</name>
<reference evidence="1" key="1">
    <citation type="journal article" date="2014" name="Front. Microbiol.">
        <title>High frequency of phylogenetically diverse reductive dehalogenase-homologous genes in deep subseafloor sedimentary metagenomes.</title>
        <authorList>
            <person name="Kawai M."/>
            <person name="Futagami T."/>
            <person name="Toyoda A."/>
            <person name="Takaki Y."/>
            <person name="Nishi S."/>
            <person name="Hori S."/>
            <person name="Arai W."/>
            <person name="Tsubouchi T."/>
            <person name="Morono Y."/>
            <person name="Uchiyama I."/>
            <person name="Ito T."/>
            <person name="Fujiyama A."/>
            <person name="Inagaki F."/>
            <person name="Takami H."/>
        </authorList>
    </citation>
    <scope>NUCLEOTIDE SEQUENCE</scope>
    <source>
        <strain evidence="1">Expedition CK06-06</strain>
    </source>
</reference>